<dbReference type="EMBL" id="QUWK01000010">
    <property type="protein sequence ID" value="RFU94318.1"/>
    <property type="molecule type" value="Genomic_DNA"/>
</dbReference>
<dbReference type="Gene3D" id="3.40.640.10">
    <property type="entry name" value="Type I PLP-dependent aspartate aminotransferase-like (Major domain)"/>
    <property type="match status" value="1"/>
</dbReference>
<dbReference type="Pfam" id="PF00266">
    <property type="entry name" value="Aminotran_5"/>
    <property type="match status" value="1"/>
</dbReference>
<evidence type="ECO:0000256" key="1">
    <source>
        <dbReference type="ARBA" id="ARBA00001933"/>
    </source>
</evidence>
<dbReference type="Gene3D" id="3.90.1150.10">
    <property type="entry name" value="Aspartate Aminotransferase, domain 1"/>
    <property type="match status" value="1"/>
</dbReference>
<feature type="domain" description="Aminotransferase class V" evidence="5">
    <location>
        <begin position="65"/>
        <end position="429"/>
    </location>
</feature>
<comment type="caution">
    <text evidence="6">The sequence shown here is derived from an EMBL/GenBank/DDBJ whole genome shotgun (WGS) entry which is preliminary data.</text>
</comment>
<comment type="similarity">
    <text evidence="3">Belongs to the class-V pyridoxal-phosphate-dependent aminotransferase family.</text>
</comment>
<dbReference type="InterPro" id="IPR015424">
    <property type="entry name" value="PyrdxlP-dep_Trfase"/>
</dbReference>
<keyword evidence="6" id="KW-0808">Transferase</keyword>
<organism evidence="6 7">
    <name type="scientific">Sphaerochaeta halotolerans</name>
    <dbReference type="NCBI Taxonomy" id="2293840"/>
    <lineage>
        <taxon>Bacteria</taxon>
        <taxon>Pseudomonadati</taxon>
        <taxon>Spirochaetota</taxon>
        <taxon>Spirochaetia</taxon>
        <taxon>Spirochaetales</taxon>
        <taxon>Sphaerochaetaceae</taxon>
        <taxon>Sphaerochaeta</taxon>
    </lineage>
</organism>
<dbReference type="GO" id="GO:0008483">
    <property type="term" value="F:transaminase activity"/>
    <property type="evidence" value="ECO:0007669"/>
    <property type="project" value="UniProtKB-KW"/>
</dbReference>
<evidence type="ECO:0000256" key="2">
    <source>
        <dbReference type="ARBA" id="ARBA00022898"/>
    </source>
</evidence>
<proteinExistence type="inferred from homology"/>
<dbReference type="Proteomes" id="UP000264002">
    <property type="component" value="Unassembled WGS sequence"/>
</dbReference>
<dbReference type="PANTHER" id="PTHR43586:SF4">
    <property type="entry name" value="ISOPENICILLIN N EPIMERASE"/>
    <property type="match status" value="1"/>
</dbReference>
<gene>
    <name evidence="6" type="ORF">DYP60_10115</name>
</gene>
<protein>
    <submittedName>
        <fullName evidence="6">Aminotransferase class V-fold PLP-dependent enzyme</fullName>
    </submittedName>
</protein>
<dbReference type="NCBIfam" id="TIGR01977">
    <property type="entry name" value="am_tr_V_EF2568"/>
    <property type="match status" value="1"/>
</dbReference>
<dbReference type="InterPro" id="IPR000192">
    <property type="entry name" value="Aminotrans_V_dom"/>
</dbReference>
<name>A0A372MG13_9SPIR</name>
<dbReference type="InterPro" id="IPR015422">
    <property type="entry name" value="PyrdxlP-dep_Trfase_small"/>
</dbReference>
<keyword evidence="2" id="KW-0663">Pyridoxal phosphate</keyword>
<sequence>MFLGLPSSTSTTEMMPMIIPATISDFFSLETTILPPYKPYCNLYINKKTMVIFSVLCYACSMKTIYLDNGATSWPKAPTVATAVASFIRERAVNIGRGSYNRAYETALEIQACRDKLGKFFGASDSRNVTFSLNVTHALNTLIAGLFTAEDHVLVSGMEHNAVMRPLSQFGIPYSIIPCNAEGFLQIEQIPQLVTEHTKAIIMTQASNVTGSIQPVRDVAAIAKTYGLMLLIDAAQLPLSSNLSLIADGIDAIAFTGHKSLLGPQGVGGLIVSDQLANLVKPWAAGGTGSKSALLQMPDFLPDKFEAGTQNLPGIIGLSAALDYINENKTDIIGHEQKLTEILLSAFLTDDRLRVIGPKDMCNRTSVISVDFPGLDNAKVADMLFLRAGIETRVGLHCAPIAHRSIGTFPSGTVRFSLGYATTEEEIQKTIEACSQVLDDMHSKQFHTIASE</sequence>
<dbReference type="PROSITE" id="PS00595">
    <property type="entry name" value="AA_TRANSFER_CLASS_5"/>
    <property type="match status" value="1"/>
</dbReference>
<evidence type="ECO:0000259" key="5">
    <source>
        <dbReference type="Pfam" id="PF00266"/>
    </source>
</evidence>
<reference evidence="7" key="1">
    <citation type="submission" date="2018-08" db="EMBL/GenBank/DDBJ databases">
        <authorList>
            <person name="Grouzdev D.S."/>
            <person name="Krutkina M.S."/>
        </authorList>
    </citation>
    <scope>NUCLEOTIDE SEQUENCE [LARGE SCALE GENOMIC DNA]</scope>
    <source>
        <strain evidence="7">4-11</strain>
    </source>
</reference>
<evidence type="ECO:0000313" key="6">
    <source>
        <dbReference type="EMBL" id="RFU94318.1"/>
    </source>
</evidence>
<accession>A0A372MG13</accession>
<evidence type="ECO:0000256" key="3">
    <source>
        <dbReference type="RuleBase" id="RU004075"/>
    </source>
</evidence>
<reference evidence="6 7" key="2">
    <citation type="submission" date="2018-09" db="EMBL/GenBank/DDBJ databases">
        <title>Genome of Sphaerochaeta halotolerans strain 4-11.</title>
        <authorList>
            <person name="Nazina T.N."/>
            <person name="Sokolova D.S."/>
        </authorList>
    </citation>
    <scope>NUCLEOTIDE SEQUENCE [LARGE SCALE GENOMIC DNA]</scope>
    <source>
        <strain evidence="6 7">4-11</strain>
    </source>
</reference>
<keyword evidence="6" id="KW-0032">Aminotransferase</keyword>
<evidence type="ECO:0000256" key="4">
    <source>
        <dbReference type="RuleBase" id="RU004504"/>
    </source>
</evidence>
<comment type="cofactor">
    <cofactor evidence="1 4">
        <name>pyridoxal 5'-phosphate</name>
        <dbReference type="ChEBI" id="CHEBI:597326"/>
    </cofactor>
</comment>
<dbReference type="InterPro" id="IPR015421">
    <property type="entry name" value="PyrdxlP-dep_Trfase_major"/>
</dbReference>
<dbReference type="AlphaFoldDB" id="A0A372MG13"/>
<dbReference type="SUPFAM" id="SSF53383">
    <property type="entry name" value="PLP-dependent transferases"/>
    <property type="match status" value="1"/>
</dbReference>
<dbReference type="InterPro" id="IPR010969">
    <property type="entry name" value="Cys_dSase-rel_unknwn_funct"/>
</dbReference>
<dbReference type="PANTHER" id="PTHR43586">
    <property type="entry name" value="CYSTEINE DESULFURASE"/>
    <property type="match status" value="1"/>
</dbReference>
<keyword evidence="7" id="KW-1185">Reference proteome</keyword>
<evidence type="ECO:0000313" key="7">
    <source>
        <dbReference type="Proteomes" id="UP000264002"/>
    </source>
</evidence>
<dbReference type="InterPro" id="IPR020578">
    <property type="entry name" value="Aminotrans_V_PyrdxlP_BS"/>
</dbReference>